<dbReference type="GO" id="GO:0005524">
    <property type="term" value="F:ATP binding"/>
    <property type="evidence" value="ECO:0007669"/>
    <property type="project" value="UniProtKB-KW"/>
</dbReference>
<keyword evidence="10" id="KW-0472">Membrane</keyword>
<dbReference type="OrthoDB" id="6219513at2759"/>
<dbReference type="Pfam" id="PF01030">
    <property type="entry name" value="Recep_L_domain"/>
    <property type="match status" value="2"/>
</dbReference>
<keyword evidence="8" id="KW-0067">ATP-binding</keyword>
<evidence type="ECO:0000256" key="14">
    <source>
        <dbReference type="ARBA" id="ARBA00051243"/>
    </source>
</evidence>
<dbReference type="GO" id="GO:0009925">
    <property type="term" value="C:basal plasma membrane"/>
    <property type="evidence" value="ECO:0007669"/>
    <property type="project" value="TreeGrafter"/>
</dbReference>
<dbReference type="Proteomes" id="UP000308267">
    <property type="component" value="Unassembled WGS sequence"/>
</dbReference>
<dbReference type="STRING" id="147828.A0A4S2LPZ8"/>
<feature type="signal peptide" evidence="16">
    <location>
        <begin position="1"/>
        <end position="20"/>
    </location>
</feature>
<evidence type="ECO:0000256" key="9">
    <source>
        <dbReference type="ARBA" id="ARBA00022989"/>
    </source>
</evidence>
<dbReference type="InterPro" id="IPR001245">
    <property type="entry name" value="Ser-Thr/Tyr_kinase_cat_dom"/>
</dbReference>
<evidence type="ECO:0000256" key="5">
    <source>
        <dbReference type="ARBA" id="ARBA00022692"/>
    </source>
</evidence>
<dbReference type="InterPro" id="IPR006212">
    <property type="entry name" value="Furin_repeat"/>
</dbReference>
<evidence type="ECO:0000256" key="4">
    <source>
        <dbReference type="ARBA" id="ARBA00022679"/>
    </source>
</evidence>
<dbReference type="CDD" id="cd00064">
    <property type="entry name" value="FU"/>
    <property type="match status" value="3"/>
</dbReference>
<feature type="compositionally biased region" description="Basic residues" evidence="15">
    <location>
        <begin position="892"/>
        <end position="902"/>
    </location>
</feature>
<evidence type="ECO:0000256" key="1">
    <source>
        <dbReference type="ARBA" id="ARBA00004479"/>
    </source>
</evidence>
<dbReference type="SMART" id="SM00261">
    <property type="entry name" value="FU"/>
    <property type="match status" value="3"/>
</dbReference>
<dbReference type="SUPFAM" id="SSF52058">
    <property type="entry name" value="L domain-like"/>
    <property type="match status" value="2"/>
</dbReference>
<organism evidence="18 19">
    <name type="scientific">Opisthorchis felineus</name>
    <dbReference type="NCBI Taxonomy" id="147828"/>
    <lineage>
        <taxon>Eukaryota</taxon>
        <taxon>Metazoa</taxon>
        <taxon>Spiralia</taxon>
        <taxon>Lophotrochozoa</taxon>
        <taxon>Platyhelminthes</taxon>
        <taxon>Trematoda</taxon>
        <taxon>Digenea</taxon>
        <taxon>Opisthorchiida</taxon>
        <taxon>Opisthorchiata</taxon>
        <taxon>Opisthorchiidae</taxon>
        <taxon>Opisthorchis</taxon>
    </lineage>
</organism>
<keyword evidence="12" id="KW-0675">Receptor</keyword>
<dbReference type="PROSITE" id="PS00109">
    <property type="entry name" value="PROTEIN_KINASE_TYR"/>
    <property type="match status" value="1"/>
</dbReference>
<dbReference type="PRINTS" id="PR00109">
    <property type="entry name" value="TYRKINASE"/>
</dbReference>
<keyword evidence="13" id="KW-0325">Glycoprotein</keyword>
<evidence type="ECO:0000256" key="12">
    <source>
        <dbReference type="ARBA" id="ARBA00023170"/>
    </source>
</evidence>
<keyword evidence="5" id="KW-0812">Transmembrane</keyword>
<dbReference type="GO" id="GO:0043066">
    <property type="term" value="P:negative regulation of apoptotic process"/>
    <property type="evidence" value="ECO:0007669"/>
    <property type="project" value="TreeGrafter"/>
</dbReference>
<dbReference type="EMBL" id="SJOL01007224">
    <property type="protein sequence ID" value="TGZ63319.1"/>
    <property type="molecule type" value="Genomic_DNA"/>
</dbReference>
<evidence type="ECO:0000256" key="2">
    <source>
        <dbReference type="ARBA" id="ARBA00011902"/>
    </source>
</evidence>
<dbReference type="InterPro" id="IPR050122">
    <property type="entry name" value="RTK"/>
</dbReference>
<protein>
    <recommendedName>
        <fullName evidence="2">receptor protein-tyrosine kinase</fullName>
        <ecNumber evidence="2">2.7.10.1</ecNumber>
    </recommendedName>
</protein>
<dbReference type="SUPFAM" id="SSF57184">
    <property type="entry name" value="Growth factor receptor domain"/>
    <property type="match status" value="2"/>
</dbReference>
<dbReference type="InterPro" id="IPR006211">
    <property type="entry name" value="Furin-like_Cys-rich_dom"/>
</dbReference>
<feature type="region of interest" description="Disordered" evidence="15">
    <location>
        <begin position="428"/>
        <end position="453"/>
    </location>
</feature>
<evidence type="ECO:0000256" key="13">
    <source>
        <dbReference type="ARBA" id="ARBA00023180"/>
    </source>
</evidence>
<keyword evidence="19" id="KW-1185">Reference proteome</keyword>
<dbReference type="Gene3D" id="2.10.220.10">
    <property type="entry name" value="Hormone Receptor, Insulin-like Growth Factor Receptor 1, Chain A, domain 2"/>
    <property type="match status" value="3"/>
</dbReference>
<dbReference type="InterPro" id="IPR000494">
    <property type="entry name" value="Rcpt_L-dom"/>
</dbReference>
<dbReference type="InterPro" id="IPR000719">
    <property type="entry name" value="Prot_kinase_dom"/>
</dbReference>
<feature type="chain" id="PRO_5020564968" description="receptor protein-tyrosine kinase" evidence="16">
    <location>
        <begin position="21"/>
        <end position="2012"/>
    </location>
</feature>
<dbReference type="Pfam" id="PF07714">
    <property type="entry name" value="PK_Tyr_Ser-Thr"/>
    <property type="match status" value="1"/>
</dbReference>
<dbReference type="InterPro" id="IPR020635">
    <property type="entry name" value="Tyr_kinase_cat_dom"/>
</dbReference>
<dbReference type="InterPro" id="IPR011009">
    <property type="entry name" value="Kinase-like_dom_sf"/>
</dbReference>
<feature type="domain" description="Protein kinase" evidence="17">
    <location>
        <begin position="1419"/>
        <end position="1739"/>
    </location>
</feature>
<dbReference type="GO" id="GO:0043235">
    <property type="term" value="C:receptor complex"/>
    <property type="evidence" value="ECO:0007669"/>
    <property type="project" value="TreeGrafter"/>
</dbReference>
<evidence type="ECO:0000256" key="8">
    <source>
        <dbReference type="ARBA" id="ARBA00022840"/>
    </source>
</evidence>
<dbReference type="SUPFAM" id="SSF56112">
    <property type="entry name" value="Protein kinase-like (PK-like)"/>
    <property type="match status" value="1"/>
</dbReference>
<evidence type="ECO:0000259" key="17">
    <source>
        <dbReference type="PROSITE" id="PS50011"/>
    </source>
</evidence>
<keyword evidence="7" id="KW-0418">Kinase</keyword>
<dbReference type="SMART" id="SM00219">
    <property type="entry name" value="TyrKc"/>
    <property type="match status" value="1"/>
</dbReference>
<evidence type="ECO:0000256" key="3">
    <source>
        <dbReference type="ARBA" id="ARBA00022553"/>
    </source>
</evidence>
<comment type="catalytic activity">
    <reaction evidence="14">
        <text>L-tyrosyl-[protein] + ATP = O-phospho-L-tyrosyl-[protein] + ADP + H(+)</text>
        <dbReference type="Rhea" id="RHEA:10596"/>
        <dbReference type="Rhea" id="RHEA-COMP:10136"/>
        <dbReference type="Rhea" id="RHEA-COMP:20101"/>
        <dbReference type="ChEBI" id="CHEBI:15378"/>
        <dbReference type="ChEBI" id="CHEBI:30616"/>
        <dbReference type="ChEBI" id="CHEBI:46858"/>
        <dbReference type="ChEBI" id="CHEBI:61978"/>
        <dbReference type="ChEBI" id="CHEBI:456216"/>
        <dbReference type="EC" id="2.7.10.1"/>
    </reaction>
</comment>
<gene>
    <name evidence="18" type="ORF">CRM22_006985</name>
</gene>
<evidence type="ECO:0000313" key="19">
    <source>
        <dbReference type="Proteomes" id="UP000308267"/>
    </source>
</evidence>
<evidence type="ECO:0000256" key="11">
    <source>
        <dbReference type="ARBA" id="ARBA00023137"/>
    </source>
</evidence>
<keyword evidence="9" id="KW-1133">Transmembrane helix</keyword>
<keyword evidence="11" id="KW-0829">Tyrosine-protein kinase</keyword>
<dbReference type="InterPro" id="IPR009030">
    <property type="entry name" value="Growth_fac_rcpt_cys_sf"/>
</dbReference>
<dbReference type="PANTHER" id="PTHR24416:SF566">
    <property type="entry name" value="EPIDERMAL GROWTH FACTOR RECEPTOR"/>
    <property type="match status" value="1"/>
</dbReference>
<dbReference type="EC" id="2.7.10.1" evidence="2"/>
<accession>A0A4S2LPZ8</accession>
<evidence type="ECO:0000313" key="18">
    <source>
        <dbReference type="EMBL" id="TGZ63319.1"/>
    </source>
</evidence>
<evidence type="ECO:0000256" key="15">
    <source>
        <dbReference type="SAM" id="MobiDB-lite"/>
    </source>
</evidence>
<dbReference type="InterPro" id="IPR008266">
    <property type="entry name" value="Tyr_kinase_AS"/>
</dbReference>
<dbReference type="Pfam" id="PF00757">
    <property type="entry name" value="Furin-like"/>
    <property type="match status" value="1"/>
</dbReference>
<keyword evidence="3" id="KW-0597">Phosphoprotein</keyword>
<keyword evidence="16" id="KW-0732">Signal</keyword>
<dbReference type="PROSITE" id="PS50011">
    <property type="entry name" value="PROTEIN_KINASE_DOM"/>
    <property type="match status" value="1"/>
</dbReference>
<comment type="subcellular location">
    <subcellularLocation>
        <location evidence="1">Membrane</location>
        <topology evidence="1">Single-pass type I membrane protein</topology>
    </subcellularLocation>
</comment>
<dbReference type="GO" id="GO:0004714">
    <property type="term" value="F:transmembrane receptor protein tyrosine kinase activity"/>
    <property type="evidence" value="ECO:0007669"/>
    <property type="project" value="UniProtKB-EC"/>
</dbReference>
<sequence length="2012" mass="224578">MHRITRWIIVFLCIVGSALLSTYTRIYSSTDRLVRRKSEEAGSPEVDDPSGGNVELNITDDTPELTVDEARLNYLNPYLGDSRYAGKKICRTETTWMHMAQSWSILSGQLEYNCSLIFGNLVIAGLTDEDDLSVLETIEEISGYLVIHGVGREYLRLPNLQIIRGQDYVSIRERRVAMLISSNYNTKSILDSQQSTGYAVAASHRNVSENQSNCLGSGENSTQKRAVTTFLQTLEMPNLISILQHGVYFYDNPGLCYAPLTLKWDDLLEAAEWQTVDIFALPPGGDMDLWHASCLCRHSGQCSTMHPSTSASNDWLTSLAQEATAEVSNEQPFQEDIQATTESLPLFSALSTTLQPMLRRKRNISNGQADQLDPILAHTKDPSTQTAEEPRTVFEYPVQNGFRDRQTGPSHSPAHTLSNELGAYEIAESSTTGSTSTRPGEISTATSEAPTDEPATIAVNDDLFETALKPQYKDATATESFSDCAGPETIPSTQLDYKEVSTTVNKSTLSYGIEPVTSSLLTSPVLGGTIEREMKEPVSTSTATSSMTYPVLPCHPTCPKIQGRQYCWGPEASQCQKIHKCQIRLCDGSNWCFRIPKSPTFRNKVNSLRNKSASFTEHCCHSECAASCHGSRARDCKACLRYSNNGECTATCPATTIYDKASYSWKTNPEGMLAFGWKCVKTCPKPFLKDGDICVPKCSRPGTYARDGHCVPCPNNICPKVCSLKEIEKIKGVDYLHKNTLRAMQNCTTFEGDIKLSRQSFIGDPFYNLSTEETVEWSDLVAGLSKLQRITGMLYISAGTDAPWLTNLTFLSKLEIIDGDGHQAQLSRAININSNAHLEFLGFASLRHVGRSNILIMGNPNLCFLDSIQWDQLVPKPRGLTTESIQVDTTRPKRSSSKRSLKRQAQVGATLKDMYIYQNGHREYCLTGSSAVHHNDNQMDTNETTPNRMCTGPGNWPGAGGCNYCRQTALRSLGSSDTSYLECVEECPAGTFMHVINLHQRGGSSLRHLNHLNFSNFYRNKSTGNGQQNDPWSRTDAAMLRPLPEQAQLALKTWILKHTEPLIYGLARICLPCHGQCAVQNHSSSESDLTSTCNGPAPHQCQRCLNASFNGRCVEFCPEDTYAVPRLQRLDERLDEQKTQQFLLDLGLEHSTQFKSRFDCYPCHPFCRAGCRGPSPFDCNRCRRVKLYLNAAHTKWQCASICPSRYTYRIRESLTGDLACSLRPNYIYVSETNPGFHDFHLDTNETVVCNETARDELDAVWDSIEQLKRHFVISTEFAGAVAALTGLCVLLASVACLICWAVSKQLPSEEKEDNPKHFSSSRIARLNDMCERLWTRGRVPDPSVYKSRRSAQKRLARVTNDNSKKSAYMTTLEWGQMSTFTRASSSEDETQQMLLTEDERRATGKPNMATLRIITESQLVRGPMIGSGAFGTVFCGIWRPQNRSAPSVETLSVTSPECVRTPSTTYSMDWSDKLDALSEKPSILSPDIDAANKQSSSPAKPHSIVPPSVELPVAIKVLTDEADPQTNKELLEEAKVMATVDHPCCLRFLALCLTAQLQLVTQFLPLGSLLDFVKIHTDLIQIHMFATWAEQIANGMTYLASRGIIHRDLAARNVLVESLDQVRITDFGLAKCLDCIESEYHASGGRMPIKWMAIECIQDRIFSSKSDVWSYGVTVWEMCTFGKRPFEGIRARDLLQRLEQGVRLPQPETASLEFYTILLRCWETDPNIRPTFNELHHILARVKATPERYFYITSCIRRRQQRPTRSNATEALEFLTHTLNSSSRDTHSDCTTICLDSVGDSSIEYAQMQVDWIRNLYVNSQITAFPSCVQDFISNNYAYLSEHGSHHADDARTQEEDRAYCQLKFVSCVPICENPVRLLTTFRDGNQAVDQCKIGISRDPIQYSHHSHPFVGPVTETNTSVGPGAYSVKEVESISVQQSHNASDREANPRTFISQSLSRYSFDYTGANETIDLTASGTVGCITSDQTAPQIWVEEYLEPRQAPFVTSTDTSR</sequence>
<evidence type="ECO:0000256" key="6">
    <source>
        <dbReference type="ARBA" id="ARBA00022741"/>
    </source>
</evidence>
<dbReference type="PANTHER" id="PTHR24416">
    <property type="entry name" value="TYROSINE-PROTEIN KINASE RECEPTOR"/>
    <property type="match status" value="1"/>
</dbReference>
<evidence type="ECO:0000256" key="7">
    <source>
        <dbReference type="ARBA" id="ARBA00022777"/>
    </source>
</evidence>
<keyword evidence="6" id="KW-0547">Nucleotide-binding</keyword>
<comment type="caution">
    <text evidence="18">The sequence shown here is derived from an EMBL/GenBank/DDBJ whole genome shotgun (WGS) entry which is preliminary data.</text>
</comment>
<dbReference type="FunFam" id="1.10.510.10:FF:000027">
    <property type="entry name" value="Receptor protein-tyrosine kinase"/>
    <property type="match status" value="1"/>
</dbReference>
<dbReference type="GO" id="GO:0008284">
    <property type="term" value="P:positive regulation of cell population proliferation"/>
    <property type="evidence" value="ECO:0007669"/>
    <property type="project" value="TreeGrafter"/>
</dbReference>
<evidence type="ECO:0000256" key="16">
    <source>
        <dbReference type="SAM" id="SignalP"/>
    </source>
</evidence>
<name>A0A4S2LPZ8_OPIFE</name>
<dbReference type="InterPro" id="IPR036941">
    <property type="entry name" value="Rcpt_L-dom_sf"/>
</dbReference>
<dbReference type="Gene3D" id="1.10.510.10">
    <property type="entry name" value="Transferase(Phosphotransferase) domain 1"/>
    <property type="match status" value="1"/>
</dbReference>
<dbReference type="Gene3D" id="3.80.20.20">
    <property type="entry name" value="Receptor L-domain"/>
    <property type="match status" value="2"/>
</dbReference>
<dbReference type="Gene3D" id="3.30.200.20">
    <property type="entry name" value="Phosphorylase Kinase, domain 1"/>
    <property type="match status" value="2"/>
</dbReference>
<dbReference type="GO" id="GO:0007169">
    <property type="term" value="P:cell surface receptor protein tyrosine kinase signaling pathway"/>
    <property type="evidence" value="ECO:0007669"/>
    <property type="project" value="TreeGrafter"/>
</dbReference>
<dbReference type="GO" id="GO:0022008">
    <property type="term" value="P:neurogenesis"/>
    <property type="evidence" value="ECO:0007669"/>
    <property type="project" value="TreeGrafter"/>
</dbReference>
<keyword evidence="4" id="KW-0808">Transferase</keyword>
<evidence type="ECO:0000256" key="10">
    <source>
        <dbReference type="ARBA" id="ARBA00023136"/>
    </source>
</evidence>
<proteinExistence type="predicted"/>
<feature type="region of interest" description="Disordered" evidence="15">
    <location>
        <begin position="886"/>
        <end position="905"/>
    </location>
</feature>
<reference evidence="18 19" key="1">
    <citation type="journal article" date="2019" name="BMC Genomics">
        <title>New insights from Opisthorchis felineus genome: update on genomics of the epidemiologically important liver flukes.</title>
        <authorList>
            <person name="Ershov N.I."/>
            <person name="Mordvinov V.A."/>
            <person name="Prokhortchouk E.B."/>
            <person name="Pakharukova M.Y."/>
            <person name="Gunbin K.V."/>
            <person name="Ustyantsev K."/>
            <person name="Genaev M.A."/>
            <person name="Blinov A.G."/>
            <person name="Mazur A."/>
            <person name="Boulygina E."/>
            <person name="Tsygankova S."/>
            <person name="Khrameeva E."/>
            <person name="Chekanov N."/>
            <person name="Fan G."/>
            <person name="Xiao A."/>
            <person name="Zhang H."/>
            <person name="Xu X."/>
            <person name="Yang H."/>
            <person name="Solovyev V."/>
            <person name="Lee S.M."/>
            <person name="Liu X."/>
            <person name="Afonnikov D.A."/>
            <person name="Skryabin K.G."/>
        </authorList>
    </citation>
    <scope>NUCLEOTIDE SEQUENCE [LARGE SCALE GENOMIC DNA]</scope>
    <source>
        <strain evidence="18">AK-0245</strain>
        <tissue evidence="18">Whole organism</tissue>
    </source>
</reference>